<feature type="region of interest" description="Disordered" evidence="1">
    <location>
        <begin position="1"/>
        <end position="22"/>
    </location>
</feature>
<evidence type="ECO:0000256" key="1">
    <source>
        <dbReference type="SAM" id="MobiDB-lite"/>
    </source>
</evidence>
<evidence type="ECO:0000313" key="2">
    <source>
        <dbReference type="EMBL" id="CAB0039081.1"/>
    </source>
</evidence>
<dbReference type="AlphaFoldDB" id="A0A6H5IQH7"/>
<sequence length="320" mass="34956">MLTPSTVRAAEKKDVHSRRVKSACHSASRQCNRMKRLTDSSSGAAAVPEIFSKAKDIVFRDEPGWIEKTVYHKENGEESSNETSRQVTLMAQCVRNAAHQTCRTVVRRVQDKSLVTMTAVITFESSRPSARVCRKKTYCAISCSGRGVSVTLAAAAAAAAAAASTTEYCRSYRIDNESSTCLHPATTTTRVTALSCAAKVHATRVRTHAHIFVYSVPTARQSGVRNRSEGHGMKNLSRSPANHGAHSLLNLHRTIIASLVAPELAQHAKAASFMDVDIRARISGGISFRSLAWDIQRHYTLVLPMFSISAQLFTVPMIID</sequence>
<keyword evidence="3" id="KW-1185">Reference proteome</keyword>
<organism evidence="2 3">
    <name type="scientific">Trichogramma brassicae</name>
    <dbReference type="NCBI Taxonomy" id="86971"/>
    <lineage>
        <taxon>Eukaryota</taxon>
        <taxon>Metazoa</taxon>
        <taxon>Ecdysozoa</taxon>
        <taxon>Arthropoda</taxon>
        <taxon>Hexapoda</taxon>
        <taxon>Insecta</taxon>
        <taxon>Pterygota</taxon>
        <taxon>Neoptera</taxon>
        <taxon>Endopterygota</taxon>
        <taxon>Hymenoptera</taxon>
        <taxon>Apocrita</taxon>
        <taxon>Proctotrupomorpha</taxon>
        <taxon>Chalcidoidea</taxon>
        <taxon>Trichogrammatidae</taxon>
        <taxon>Trichogramma</taxon>
    </lineage>
</organism>
<dbReference type="Proteomes" id="UP000479190">
    <property type="component" value="Unassembled WGS sequence"/>
</dbReference>
<evidence type="ECO:0000313" key="3">
    <source>
        <dbReference type="Proteomes" id="UP000479190"/>
    </source>
</evidence>
<reference evidence="2 3" key="1">
    <citation type="submission" date="2020-02" db="EMBL/GenBank/DDBJ databases">
        <authorList>
            <person name="Ferguson B K."/>
        </authorList>
    </citation>
    <scope>NUCLEOTIDE SEQUENCE [LARGE SCALE GENOMIC DNA]</scope>
</reference>
<protein>
    <submittedName>
        <fullName evidence="2">Uncharacterized protein</fullName>
    </submittedName>
</protein>
<name>A0A6H5IQH7_9HYME</name>
<gene>
    <name evidence="2" type="ORF">TBRA_LOCUS10840</name>
</gene>
<dbReference type="EMBL" id="CADCXV010000938">
    <property type="protein sequence ID" value="CAB0039081.1"/>
    <property type="molecule type" value="Genomic_DNA"/>
</dbReference>
<proteinExistence type="predicted"/>
<accession>A0A6H5IQH7</accession>